<evidence type="ECO:0000313" key="2">
    <source>
        <dbReference type="EMBL" id="MBB3974195.1"/>
    </source>
</evidence>
<comment type="caution">
    <text evidence="2">The sequence shown here is derived from an EMBL/GenBank/DDBJ whole genome shotgun (WGS) entry which is preliminary data.</text>
</comment>
<gene>
    <name evidence="2" type="ORF">GGR24_002876</name>
</gene>
<keyword evidence="3" id="KW-1185">Reference proteome</keyword>
<sequence>MTEPATRPEREALPIAPRELIDRLPLLGRAMLTATKGGATHERIGLVQKTAVEGDAALLSGDCHDARIDLGTLARVVADRSGKMKDRVLPRLEFQTADGETVFSVIALDGIEPFEAALASTPVGKSLPPKEKPAAGPAELAEDDPGQAPFAAARDAGGEVTIALALPGLAQRWRGRVAEITPAMGFINVMTSDFHLHLRGGAIASWRREEMEDGLMFSAEDHLGAPTGLTISGPASSFSA</sequence>
<proteinExistence type="predicted"/>
<accession>A0A7W6GGC0</accession>
<dbReference type="RefSeq" id="WP_183396050.1">
    <property type="nucleotide sequence ID" value="NZ_JACIDR010000005.1"/>
</dbReference>
<dbReference type="AlphaFoldDB" id="A0A7W6GGC0"/>
<dbReference type="EMBL" id="JACIDR010000005">
    <property type="protein sequence ID" value="MBB3974195.1"/>
    <property type="molecule type" value="Genomic_DNA"/>
</dbReference>
<dbReference type="SUPFAM" id="SSF144064">
    <property type="entry name" value="Heme iron utilization protein-like"/>
    <property type="match status" value="1"/>
</dbReference>
<evidence type="ECO:0000313" key="3">
    <source>
        <dbReference type="Proteomes" id="UP000528964"/>
    </source>
</evidence>
<organism evidence="2 3">
    <name type="scientific">Hansschlegelia beijingensis</name>
    <dbReference type="NCBI Taxonomy" id="1133344"/>
    <lineage>
        <taxon>Bacteria</taxon>
        <taxon>Pseudomonadati</taxon>
        <taxon>Pseudomonadota</taxon>
        <taxon>Alphaproteobacteria</taxon>
        <taxon>Hyphomicrobiales</taxon>
        <taxon>Methylopilaceae</taxon>
        <taxon>Hansschlegelia</taxon>
    </lineage>
</organism>
<evidence type="ECO:0000256" key="1">
    <source>
        <dbReference type="SAM" id="MobiDB-lite"/>
    </source>
</evidence>
<feature type="region of interest" description="Disordered" evidence="1">
    <location>
        <begin position="121"/>
        <end position="144"/>
    </location>
</feature>
<name>A0A7W6GGC0_9HYPH</name>
<reference evidence="2 3" key="1">
    <citation type="submission" date="2020-08" db="EMBL/GenBank/DDBJ databases">
        <title>Genomic Encyclopedia of Type Strains, Phase IV (KMG-IV): sequencing the most valuable type-strain genomes for metagenomic binning, comparative biology and taxonomic classification.</title>
        <authorList>
            <person name="Goeker M."/>
        </authorList>
    </citation>
    <scope>NUCLEOTIDE SEQUENCE [LARGE SCALE GENOMIC DNA]</scope>
    <source>
        <strain evidence="2 3">DSM 25481</strain>
    </source>
</reference>
<protein>
    <submittedName>
        <fullName evidence="2">Putative heme degradation protein</fullName>
    </submittedName>
</protein>
<dbReference type="Gene3D" id="3.40.1570.10">
    <property type="entry name" value="HemS/ChuS/ChuX like domains"/>
    <property type="match status" value="1"/>
</dbReference>
<dbReference type="Proteomes" id="UP000528964">
    <property type="component" value="Unassembled WGS sequence"/>
</dbReference>
<dbReference type="InterPro" id="IPR053733">
    <property type="entry name" value="Heme_Transport_Util_sf"/>
</dbReference>